<sequence length="419" mass="47869">MEWIKKALELIESGQVEEGLAALSKAEKSADHDQKFAIAEVYYELGHLKETERIVNELLALYPDEGGLIIFAAEVMIDGDKEDEAIEWLLEIKEDDPTYLQAQLLLADLYQMQSLDEVAEQKLLQAAKAAPDEVIISYGLGEFYLERGDYNKSIPHLKKAVHRAEELPNIEVDLKMAEAYSASGQFEEALVYYEKGLKDHLEPHALFGYGFTAYQVGDMTLAIEQLEALKALDPDFSSLYPYLAKALEAENRLEEAMDILKDGMSVDEYNEELYIMAGKLSFKRQRPDEGELYLRKVIALNPSNLEAVQTLAAYLKHTEQFDQLVELMTHTKSYGEIDPLLTWYEGAALRELEEYDEALHCYQEVSDHFNEDEDFLYEYASFLLEEGQREKAAAAFKQLLHINPDRSDVTEMINQLELD</sequence>
<dbReference type="Pfam" id="PF25058">
    <property type="entry name" value="ARM_TT21"/>
    <property type="match status" value="1"/>
</dbReference>
<evidence type="ECO:0000313" key="5">
    <source>
        <dbReference type="Proteomes" id="UP001285636"/>
    </source>
</evidence>
<dbReference type="AlphaFoldDB" id="A0AAJ2NLL5"/>
<keyword evidence="2 3" id="KW-0802">TPR repeat</keyword>
<dbReference type="InterPro" id="IPR051012">
    <property type="entry name" value="CellSynth/LPSAsmb/PSIAsmb"/>
</dbReference>
<dbReference type="InterPro" id="IPR019734">
    <property type="entry name" value="TPR_rpt"/>
</dbReference>
<dbReference type="SMART" id="SM00028">
    <property type="entry name" value="TPR"/>
    <property type="match status" value="8"/>
</dbReference>
<dbReference type="PANTHER" id="PTHR45586:SF1">
    <property type="entry name" value="LIPOPOLYSACCHARIDE ASSEMBLY PROTEIN B"/>
    <property type="match status" value="1"/>
</dbReference>
<name>A0AAJ2NLL5_ALKPS</name>
<dbReference type="RefSeq" id="WP_323465919.1">
    <property type="nucleotide sequence ID" value="NZ_CP144224.1"/>
</dbReference>
<evidence type="ECO:0000256" key="2">
    <source>
        <dbReference type="ARBA" id="ARBA00022803"/>
    </source>
</evidence>
<protein>
    <submittedName>
        <fullName evidence="4">Tetratricopeptide repeat protein</fullName>
    </submittedName>
</protein>
<feature type="repeat" description="TPR" evidence="3">
    <location>
        <begin position="134"/>
        <end position="167"/>
    </location>
</feature>
<evidence type="ECO:0000256" key="3">
    <source>
        <dbReference type="PROSITE-ProRule" id="PRU00339"/>
    </source>
</evidence>
<dbReference type="Proteomes" id="UP001285636">
    <property type="component" value="Unassembled WGS sequence"/>
</dbReference>
<dbReference type="PANTHER" id="PTHR45586">
    <property type="entry name" value="TPR REPEAT-CONTAINING PROTEIN PA4667"/>
    <property type="match status" value="1"/>
</dbReference>
<feature type="repeat" description="TPR" evidence="3">
    <location>
        <begin position="373"/>
        <end position="406"/>
    </location>
</feature>
<dbReference type="Gene3D" id="1.25.40.10">
    <property type="entry name" value="Tetratricopeptide repeat domain"/>
    <property type="match status" value="2"/>
</dbReference>
<dbReference type="PROSITE" id="PS50005">
    <property type="entry name" value="TPR"/>
    <property type="match status" value="2"/>
</dbReference>
<gene>
    <name evidence="4" type="ORF">RYX45_04070</name>
</gene>
<dbReference type="EMBL" id="JAWJAY010000001">
    <property type="protein sequence ID" value="MDV2884343.1"/>
    <property type="molecule type" value="Genomic_DNA"/>
</dbReference>
<organism evidence="4 5">
    <name type="scientific">Alkalihalophilus pseudofirmus</name>
    <name type="common">Bacillus pseudofirmus</name>
    <dbReference type="NCBI Taxonomy" id="79885"/>
    <lineage>
        <taxon>Bacteria</taxon>
        <taxon>Bacillati</taxon>
        <taxon>Bacillota</taxon>
        <taxon>Bacilli</taxon>
        <taxon>Bacillales</taxon>
        <taxon>Bacillaceae</taxon>
        <taxon>Alkalihalophilus</taxon>
    </lineage>
</organism>
<dbReference type="Pfam" id="PF14559">
    <property type="entry name" value="TPR_19"/>
    <property type="match status" value="2"/>
</dbReference>
<evidence type="ECO:0000313" key="4">
    <source>
        <dbReference type="EMBL" id="MDV2884343.1"/>
    </source>
</evidence>
<keyword evidence="1" id="KW-0677">Repeat</keyword>
<accession>A0AAJ2NLL5</accession>
<dbReference type="SUPFAM" id="SSF48452">
    <property type="entry name" value="TPR-like"/>
    <property type="match status" value="2"/>
</dbReference>
<dbReference type="InterPro" id="IPR011990">
    <property type="entry name" value="TPR-like_helical_dom_sf"/>
</dbReference>
<evidence type="ECO:0000256" key="1">
    <source>
        <dbReference type="ARBA" id="ARBA00022737"/>
    </source>
</evidence>
<reference evidence="4" key="1">
    <citation type="submission" date="2023-10" db="EMBL/GenBank/DDBJ databases">
        <title>Screening of Alkalihalophilus pseudofirmusBZ-TG-HK211 and Its Alleviation of Salt Stress on Rapeseed Growth.</title>
        <authorList>
            <person name="Zhao B."/>
            <person name="Guo T."/>
        </authorList>
    </citation>
    <scope>NUCLEOTIDE SEQUENCE</scope>
    <source>
        <strain evidence="4">BZ-TG-HK211</strain>
    </source>
</reference>
<proteinExistence type="predicted"/>
<comment type="caution">
    <text evidence="4">The sequence shown here is derived from an EMBL/GenBank/DDBJ whole genome shotgun (WGS) entry which is preliminary data.</text>
</comment>